<dbReference type="Pfam" id="PF00881">
    <property type="entry name" value="Nitroreductase"/>
    <property type="match status" value="1"/>
</dbReference>
<dbReference type="GO" id="GO:0006570">
    <property type="term" value="P:tyrosine metabolic process"/>
    <property type="evidence" value="ECO:0007669"/>
    <property type="project" value="TreeGrafter"/>
</dbReference>
<comment type="similarity">
    <text evidence="1">Belongs to the nitroreductase family.</text>
</comment>
<dbReference type="PANTHER" id="PTHR23026:SF90">
    <property type="entry name" value="IODOTYROSINE DEIODINASE 1"/>
    <property type="match status" value="1"/>
</dbReference>
<keyword evidence="6" id="KW-1185">Reference proteome</keyword>
<keyword evidence="3" id="KW-0288">FMN</keyword>
<dbReference type="InterPro" id="IPR029479">
    <property type="entry name" value="Nitroreductase"/>
</dbReference>
<dbReference type="InterPro" id="IPR050627">
    <property type="entry name" value="Nitroreductase/BluB"/>
</dbReference>
<evidence type="ECO:0000256" key="3">
    <source>
        <dbReference type="ARBA" id="ARBA00022643"/>
    </source>
</evidence>
<dbReference type="PANTHER" id="PTHR23026">
    <property type="entry name" value="NADPH NITROREDUCTASE"/>
    <property type="match status" value="1"/>
</dbReference>
<dbReference type="AlphaFoldDB" id="A0A7I4YLH9"/>
<protein>
    <submittedName>
        <fullName evidence="7">Nitroreductase domain-containing protein</fullName>
    </submittedName>
</protein>
<evidence type="ECO:0000313" key="7">
    <source>
        <dbReference type="WBParaSite" id="HCON_00116465-00001"/>
    </source>
</evidence>
<accession>A0A7I4YLH9</accession>
<sequence>MFPFLFQHSNHSEPLRIIDPKMINDLMKKLPMFLDSQSSEALLNLTVSIFVIAFIAYQAMTLTVRSSKNEGREGAVVAEVVQRNLQRDKACGEDSCFADLHDYLFTEKEILYHMPYMHEREMLRASQYFYEQMRLRRSVRSFSTRAVPLKIVQNIIKTAGCSPSVANAQPWKFCVVVSDERKADIRALVEADARENYVRRMGEGTEWVMRVSQLQETWKRPYLTDAPVLLVVCHEIFKTMGNTQVRFMQYNQISTSIAVGMMLSSIQYVGLSTVVTSPLNAGAQISRLLRRPPNECVLLLLPLGYAAADALVPDLKRKPVEQIIKLY</sequence>
<dbReference type="CDD" id="cd02144">
    <property type="entry name" value="iodotyrosine_dehalogenase"/>
    <property type="match status" value="1"/>
</dbReference>
<dbReference type="OrthoDB" id="41362at2759"/>
<dbReference type="GO" id="GO:0005886">
    <property type="term" value="C:plasma membrane"/>
    <property type="evidence" value="ECO:0007669"/>
    <property type="project" value="TreeGrafter"/>
</dbReference>
<dbReference type="SUPFAM" id="SSF55469">
    <property type="entry name" value="FMN-dependent nitroreductase-like"/>
    <property type="match status" value="1"/>
</dbReference>
<dbReference type="Proteomes" id="UP000025227">
    <property type="component" value="Unplaced"/>
</dbReference>
<evidence type="ECO:0000256" key="4">
    <source>
        <dbReference type="ARBA" id="ARBA00023002"/>
    </source>
</evidence>
<evidence type="ECO:0000256" key="2">
    <source>
        <dbReference type="ARBA" id="ARBA00022630"/>
    </source>
</evidence>
<dbReference type="Gene3D" id="3.40.109.10">
    <property type="entry name" value="NADH Oxidase"/>
    <property type="match status" value="1"/>
</dbReference>
<proteinExistence type="inferred from homology"/>
<feature type="domain" description="Nitroreductase" evidence="5">
    <location>
        <begin position="136"/>
        <end position="305"/>
    </location>
</feature>
<organism evidence="6 7">
    <name type="scientific">Haemonchus contortus</name>
    <name type="common">Barber pole worm</name>
    <dbReference type="NCBI Taxonomy" id="6289"/>
    <lineage>
        <taxon>Eukaryota</taxon>
        <taxon>Metazoa</taxon>
        <taxon>Ecdysozoa</taxon>
        <taxon>Nematoda</taxon>
        <taxon>Chromadorea</taxon>
        <taxon>Rhabditida</taxon>
        <taxon>Rhabditina</taxon>
        <taxon>Rhabditomorpha</taxon>
        <taxon>Strongyloidea</taxon>
        <taxon>Trichostrongylidae</taxon>
        <taxon>Haemonchus</taxon>
    </lineage>
</organism>
<name>A0A7I4YLH9_HAECO</name>
<dbReference type="OMA" id="GANHQPW"/>
<dbReference type="WBParaSite" id="HCON_00116465-00001">
    <property type="protein sequence ID" value="HCON_00116465-00001"/>
    <property type="gene ID" value="HCON_00116465"/>
</dbReference>
<dbReference type="GO" id="GO:0140616">
    <property type="term" value="F:iodotyrosine deiodinase activity"/>
    <property type="evidence" value="ECO:0007669"/>
    <property type="project" value="UniProtKB-ARBA"/>
</dbReference>
<evidence type="ECO:0000256" key="1">
    <source>
        <dbReference type="ARBA" id="ARBA00007118"/>
    </source>
</evidence>
<keyword evidence="4" id="KW-0560">Oxidoreductase</keyword>
<dbReference type="InterPro" id="IPR000415">
    <property type="entry name" value="Nitroreductase-like"/>
</dbReference>
<evidence type="ECO:0000259" key="5">
    <source>
        <dbReference type="Pfam" id="PF00881"/>
    </source>
</evidence>
<reference evidence="7" key="1">
    <citation type="submission" date="2020-12" db="UniProtKB">
        <authorList>
            <consortium name="WormBaseParasite"/>
        </authorList>
    </citation>
    <scope>IDENTIFICATION</scope>
    <source>
        <strain evidence="7">MHco3</strain>
    </source>
</reference>
<evidence type="ECO:0000313" key="6">
    <source>
        <dbReference type="Proteomes" id="UP000025227"/>
    </source>
</evidence>
<keyword evidence="2" id="KW-0285">Flavoprotein</keyword>